<dbReference type="Proteomes" id="UP000187209">
    <property type="component" value="Unassembled WGS sequence"/>
</dbReference>
<organism evidence="2 3">
    <name type="scientific">Stentor coeruleus</name>
    <dbReference type="NCBI Taxonomy" id="5963"/>
    <lineage>
        <taxon>Eukaryota</taxon>
        <taxon>Sar</taxon>
        <taxon>Alveolata</taxon>
        <taxon>Ciliophora</taxon>
        <taxon>Postciliodesmatophora</taxon>
        <taxon>Heterotrichea</taxon>
        <taxon>Heterotrichida</taxon>
        <taxon>Stentoridae</taxon>
        <taxon>Stentor</taxon>
    </lineage>
</organism>
<proteinExistence type="predicted"/>
<feature type="region of interest" description="Disordered" evidence="1">
    <location>
        <begin position="1"/>
        <end position="20"/>
    </location>
</feature>
<dbReference type="EMBL" id="MPUH01000971">
    <property type="protein sequence ID" value="OMJ71628.1"/>
    <property type="molecule type" value="Genomic_DNA"/>
</dbReference>
<name>A0A1R2B4B3_9CILI</name>
<sequence length="247" mass="28425">MPLQSPKSATSKNLKTPSHKDLDQNEKILIKSSLEFVRNLNHALDDLLNVSELKAKKALEITSKETQALNWAKNIIEDHKKVINSIPQPDVIERYEKNLRFFAKETAEELGSLEKKCKDINDENINMKKYLGISENSGKEGKSVDYVLRVFCEKEGDIDENVPKELKGREIIGKYSKGVDDICGKWAEELVDGNYLKVLKSLSSFLVIENQSWQKVKDNITDKMTKMRSYKLQLEDKIMDKKLQNFE</sequence>
<evidence type="ECO:0000256" key="1">
    <source>
        <dbReference type="SAM" id="MobiDB-lite"/>
    </source>
</evidence>
<accession>A0A1R2B4B3</accession>
<reference evidence="2 3" key="1">
    <citation type="submission" date="2016-11" db="EMBL/GenBank/DDBJ databases">
        <title>The macronuclear genome of Stentor coeruleus: a giant cell with tiny introns.</title>
        <authorList>
            <person name="Slabodnick M."/>
            <person name="Ruby J.G."/>
            <person name="Reiff S.B."/>
            <person name="Swart E.C."/>
            <person name="Gosai S."/>
            <person name="Prabakaran S."/>
            <person name="Witkowska E."/>
            <person name="Larue G.E."/>
            <person name="Fisher S."/>
            <person name="Freeman R.M."/>
            <person name="Gunawardena J."/>
            <person name="Chu W."/>
            <person name="Stover N.A."/>
            <person name="Gregory B.D."/>
            <person name="Nowacki M."/>
            <person name="Derisi J."/>
            <person name="Roy S.W."/>
            <person name="Marshall W.F."/>
            <person name="Sood P."/>
        </authorList>
    </citation>
    <scope>NUCLEOTIDE SEQUENCE [LARGE SCALE GENOMIC DNA]</scope>
    <source>
        <strain evidence="2">WM001</strain>
    </source>
</reference>
<keyword evidence="3" id="KW-1185">Reference proteome</keyword>
<protein>
    <submittedName>
        <fullName evidence="2">Uncharacterized protein</fullName>
    </submittedName>
</protein>
<evidence type="ECO:0000313" key="3">
    <source>
        <dbReference type="Proteomes" id="UP000187209"/>
    </source>
</evidence>
<feature type="compositionally biased region" description="Polar residues" evidence="1">
    <location>
        <begin position="1"/>
        <end position="16"/>
    </location>
</feature>
<dbReference type="AlphaFoldDB" id="A0A1R2B4B3"/>
<comment type="caution">
    <text evidence="2">The sequence shown here is derived from an EMBL/GenBank/DDBJ whole genome shotgun (WGS) entry which is preliminary data.</text>
</comment>
<evidence type="ECO:0000313" key="2">
    <source>
        <dbReference type="EMBL" id="OMJ71628.1"/>
    </source>
</evidence>
<gene>
    <name evidence="2" type="ORF">SteCoe_30094</name>
</gene>